<dbReference type="Proteomes" id="UP001175228">
    <property type="component" value="Unassembled WGS sequence"/>
</dbReference>
<accession>A0AA39Q230</accession>
<comment type="caution">
    <text evidence="1">The sequence shown here is derived from an EMBL/GenBank/DDBJ whole genome shotgun (WGS) entry which is preliminary data.</text>
</comment>
<evidence type="ECO:0000313" key="1">
    <source>
        <dbReference type="EMBL" id="KAK0493956.1"/>
    </source>
</evidence>
<keyword evidence="2" id="KW-1185">Reference proteome</keyword>
<organism evidence="1 2">
    <name type="scientific">Armillaria luteobubalina</name>
    <dbReference type="NCBI Taxonomy" id="153913"/>
    <lineage>
        <taxon>Eukaryota</taxon>
        <taxon>Fungi</taxon>
        <taxon>Dikarya</taxon>
        <taxon>Basidiomycota</taxon>
        <taxon>Agaricomycotina</taxon>
        <taxon>Agaricomycetes</taxon>
        <taxon>Agaricomycetidae</taxon>
        <taxon>Agaricales</taxon>
        <taxon>Marasmiineae</taxon>
        <taxon>Physalacriaceae</taxon>
        <taxon>Armillaria</taxon>
    </lineage>
</organism>
<dbReference type="EMBL" id="JAUEPU010000022">
    <property type="protein sequence ID" value="KAK0493956.1"/>
    <property type="molecule type" value="Genomic_DNA"/>
</dbReference>
<name>A0AA39Q230_9AGAR</name>
<evidence type="ECO:0000313" key="2">
    <source>
        <dbReference type="Proteomes" id="UP001175228"/>
    </source>
</evidence>
<reference evidence="1" key="1">
    <citation type="submission" date="2023-06" db="EMBL/GenBank/DDBJ databases">
        <authorList>
            <consortium name="Lawrence Berkeley National Laboratory"/>
            <person name="Ahrendt S."/>
            <person name="Sahu N."/>
            <person name="Indic B."/>
            <person name="Wong-Bajracharya J."/>
            <person name="Merenyi Z."/>
            <person name="Ke H.-M."/>
            <person name="Monk M."/>
            <person name="Kocsube S."/>
            <person name="Drula E."/>
            <person name="Lipzen A."/>
            <person name="Balint B."/>
            <person name="Henrissat B."/>
            <person name="Andreopoulos B."/>
            <person name="Martin F.M."/>
            <person name="Harder C.B."/>
            <person name="Rigling D."/>
            <person name="Ford K.L."/>
            <person name="Foster G.D."/>
            <person name="Pangilinan J."/>
            <person name="Papanicolaou A."/>
            <person name="Barry K."/>
            <person name="LaButti K."/>
            <person name="Viragh M."/>
            <person name="Koriabine M."/>
            <person name="Yan M."/>
            <person name="Riley R."/>
            <person name="Champramary S."/>
            <person name="Plett K.L."/>
            <person name="Tsai I.J."/>
            <person name="Slot J."/>
            <person name="Sipos G."/>
            <person name="Plett J."/>
            <person name="Nagy L.G."/>
            <person name="Grigoriev I.V."/>
        </authorList>
    </citation>
    <scope>NUCLEOTIDE SEQUENCE</scope>
    <source>
        <strain evidence="1">HWK02</strain>
    </source>
</reference>
<protein>
    <submittedName>
        <fullName evidence="1">Uncharacterized protein</fullName>
    </submittedName>
</protein>
<proteinExistence type="predicted"/>
<gene>
    <name evidence="1" type="ORF">EDD18DRAFT_1077900</name>
</gene>
<sequence length="226" mass="25182">MLVRLAHCYSASFGNIVLTKFTGKACFVCEIDQNRRYHGSAWDTTCSSCVPSIPLDPTKPHFFLAHMGTHILKNSVSPSTEPCGLCLAPSPMCQFFLSKGKGARGQTRINYSKSRGCPDIGVTFKYMIAATSSKTSPCSNIPISCPLCPPNYPAVWKYSMRHHFMNRHPAVDLTKWKHLWELSRAEIAAMDKVWEERRKVPKPKGKNKKGGLGPLIISEAHSMRLA</sequence>
<dbReference type="AlphaFoldDB" id="A0AA39Q230"/>